<dbReference type="OMA" id="SGWRPIR"/>
<feature type="domain" description="Chorein N-terminal" evidence="6">
    <location>
        <begin position="2"/>
        <end position="621"/>
    </location>
</feature>
<sequence length="3062" mass="339317">MVFESLVSDLLNRFIGDYVENLDKSQLKIGIWGGNVVLENLRVKENALSEFDVPFKVKAGQIGKLTLKIPWKNLYGDAVVATLDGLYLLVVPGATIKYDAAKEERYQQEAKQKELQRIEEALQSATRRDKPQEDKKDTFMEKLATQVIKNLQVKISSIHLRYEDDLSDPQRPLSMGVTLSELYLQTTDENWKLCILNEAAKIIYKLGRLESLCTYWNVNSPMYYRSSWQDIVDQLRSEISSKDQQLPHYQDIFKPIFASAKICINPNAEAELKSPKVKLQLEVQNISIEMTKPQYLSMVEVLESIDLMAKSAPYRKFRPDVPVSKNVKVWWRYAFNSIMEVHIRRLSHMWSWSKIQQHRESLKVYKAAYKSKLLSQNKPGPDTEKQIQDLEKTLDVFNITLARQQAQMEVIRSGQKLAGKKAGGQKQGGGFFSGWFGRKTKKEEQEVEEDKESESLDQLMTAEEKEKLYTAIGYSGSSHNLALPKQYVGAIITFQLLRTSVTIREQRDVPEILNIQMVNLSTRISQRPGAQAVRVEAALEHWYVTGLQQRGAVPSLIASVGNSSSSLLTVVFELNPEESSGDQLLKIHSQPVEIIYDAHHIKSMPSLSQSGAQLHIIQVDAKTYSRRRHVKGKTREGALGRREVYAKASTGRHPSRRAFVIVGRFEGFGPTNNELSSTAGTSSNLLSSLHPLPAPTRRLFRGRHSSIQLDGLPLELMKRKPHNVCCEKREANLDPQHVAANANVSIHIYKEDFIQMNYEKSQVRSSSSAPLPPPGPDDEEQQQLQRGNSLSSLVPEPEPETIQLDFGSPLLFSLEENLSLWISLRTWKHLCLLKYMAADSDSEEDFVSFGTPLEPLEEGLTSPLKNTCKSKLKTLICNISNDVVKVLVDFEVKEVLLSLKKRLDQQEAPFLVLQLDQLGIHTKVRMFDLCATTYIRRVSMKSLEFKDAGGDPLCLISSSAESGAELLKVEFCKADRTGPEFCSVYKNTEQIIRVMFSSLDVLLHTQALLSAANFLSMTLSSSSSVPPAEKDVRQKTEDKMATSRSDPEVVDLKATMTLGAFNILVCDQTSNMADIRVTGLDTSLLRRGDQTQISARLRDVVVLDVDPRSVHKEAVSIVGDEVFSFSMSLTPNATEGAGYADTSKTDGQVKLRVGCIRVVYLHRFIMSLLNFSNNFQAAKEALSSATTQAAEKAASSVLAQRTFRLSLDVWVKAPLIIIPQSSTSHNALVMDLGLITVGNSFSVLPAGERPLPAVVDNMAVQLSELHLSRTWLDSGSEKPSVELLRPVNLQLSIRRNLAASWYHKMAAVELDGDLRPTELELSQDDLRVTLQILTENLAEAGGLNGGAAPKEVRLQVPAAAAPPAGEPGKPAGRGERDEDEAVETLKFSFNVQSLGLVLYHDDPKQQPAGLGHQQNLRLGQLVLRLMKASGRVQSNGSMEVNTVLTACTLDDLRAGLNRVTSRMVGQRDEGVSQAMVDVTLRQGPVERDLVAVLQKLYLCASVEFLMAVADFFLQALPPSLAAAVPAAPSNKLPPTALTTRLRAVVVDPEVVFVADLMKADAPALVASFQGDFNLLVEADGSQSVRANLRELKVLAGPFIQSKENRAVTTVLQPCSVTLETRTSRTRPASGSVTVEDVIVKISPVILNTVMTITAGMTAKPPAEPGRASPVELGDLWSVMNIYNCNFWYLGVDQATEITESYRESDGSTEGETFTAQVKVVQVTLESGLGHRTVPLLLAETSLNGVAKNWSSLLQLQADLVLEVNYFNEVHAVWEPLIERVDSGRRRWNLELEAQIKNNPVMDKSPVHGDDFVFLPEPRTAISICSKDTLNITISKSSLSVFQKLAEAFSEGAASAFDYTLKEKPPFTLRNALGIPIIVQHSANLRPVGSVAQGKLHELPVDQSMDLMHSAFESTIRGKLSALQRQESGLFNLTIVPSGYSEISNIAVDNPGRRLYNVRGPMLQEAVSVLLQIDAAEGNKIITVRSPLQIINHFTEPFTILKYCPASRTLQSIGTAEPEREFHVDLEAYRCQLFVGPAGQLDGLYGPSSSCVAWKEQVHCSSEVQSVLQCPASDSNLLPLMVSTLAVPDDLRHISSRGEEDWDPAYILHLHPMAALCNLLPYTVSYIMENSAEVCEIQEGSTSDLLNARVSGEIMSVALIQYQGRGWHGHIQIKQELPEFFAVCLTCDTDAALTVDVSVHVMKTASRVLLSLFSPYWIINKTSRVLQYSSEDAVFKHPAEYRDVVLFSFKKSNLFTKSKLQLCISTSSFSDGFSLDTVGSYGCVRCPSTNMDFLVGVSIQMSSFNLTRIVTFSPFYTLVNKSSYELEVGELLSQTATRWHYVPSTECLPLWPENGSNKLCVRVVGSLSHSKFFFFSQQDNGTLLSMDMCGGIMVDINVSNHATIISFSEYYDGAAPALLINHTPWATISYRQNSCSGSEVIHKLEPCEARRFVWDDPAGTRKLCWSCKEHSGELDLLQDDVSQFTYDGQAQIHWVSFLDGRQRVLLFTEDTGVVTKARQSEELEQCQQELKVSLQNLGLSLINNGNRQEIAYIGITSSGVVWEFKPKNRWKSFSQKNINQLEKVYQSQLSGKTEGGWVRLDSNLEVNLRPAVMMMRQPHSCPVRRNFLSGIQVEFKRSLHQRSLRAQLHWLQVDNQLPGAVFPIIFHPVPPPKSIALDSEPKPFIDVSVITRFNQHSNVTQIKYFMALVQEMALKIDQGFLDAVAALFSPAANLQNDRKKSGLIEGDLKRLQAEPTDASLSDVSGLSFFEHFHISPVKLHLSLSLGSSDGDSVQENPITQSLNLVLKSIGATLTNVDDIIFKLAFFEVRYQFYSKENLMWAVGRHYSEEFLKQMYVLVLGLDVLGNPFGVIRGLSQGVEAFFYEPFQGAVEGPEEFAEGLAIGVRSLFGSTVGGAAGMFSKITGSMGKGLAAMTMDKEFQQERREDMNRPAKDFKDSLAKGGKGLLKGVVGGVTGIVTKPVEAGAKKEGAAGFFKGIGKGLVGVVARPTGGIVDMASSTLQGIQRLSDAAHRHKLRPARLIREDGIIRPYDLTESQGFDLYQV</sequence>
<dbReference type="GO" id="GO:0007005">
    <property type="term" value="P:mitochondrion organization"/>
    <property type="evidence" value="ECO:0007669"/>
    <property type="project" value="TreeGrafter"/>
</dbReference>
<dbReference type="EMBL" id="AYCK01024646">
    <property type="status" value="NOT_ANNOTATED_CDS"/>
    <property type="molecule type" value="Genomic_DNA"/>
</dbReference>
<dbReference type="EMBL" id="AYCK01024645">
    <property type="status" value="NOT_ANNOTATED_CDS"/>
    <property type="molecule type" value="Genomic_DNA"/>
</dbReference>
<evidence type="ECO:0000313" key="10">
    <source>
        <dbReference type="Proteomes" id="UP000028760"/>
    </source>
</evidence>
<feature type="region of interest" description="Disordered" evidence="5">
    <location>
        <begin position="762"/>
        <end position="799"/>
    </location>
</feature>
<dbReference type="STRING" id="48698.ENSPFOP00000019057"/>
<feature type="domain" description="Vacuolar protein sorting-associated protein 13 VPS13 adaptor binding" evidence="8">
    <location>
        <begin position="1924"/>
        <end position="2458"/>
    </location>
</feature>
<dbReference type="Ensembl" id="ENSPFOT00000019079.2">
    <property type="protein sequence ID" value="ENSPFOP00000019057.2"/>
    <property type="gene ID" value="ENSPFOG00000018896.2"/>
</dbReference>
<keyword evidence="4" id="KW-0175">Coiled coil</keyword>
<feature type="compositionally biased region" description="Basic and acidic residues" evidence="5">
    <location>
        <begin position="1028"/>
        <end position="1046"/>
    </location>
</feature>
<name>A0A087YM04_POEFO</name>
<protein>
    <submittedName>
        <fullName evidence="9">Vacuolar protein sorting 13 homolog C</fullName>
    </submittedName>
</protein>
<feature type="region of interest" description="Disordered" evidence="5">
    <location>
        <begin position="1020"/>
        <end position="1046"/>
    </location>
</feature>
<keyword evidence="10" id="KW-1185">Reference proteome</keyword>
<dbReference type="Proteomes" id="UP000028760">
    <property type="component" value="Unassembled WGS sequence"/>
</dbReference>
<dbReference type="InterPro" id="IPR009543">
    <property type="entry name" value="VPS13_VAB"/>
</dbReference>
<dbReference type="EMBL" id="AYCK01024644">
    <property type="status" value="NOT_ANNOTATED_CDS"/>
    <property type="molecule type" value="Genomic_DNA"/>
</dbReference>
<dbReference type="InterPro" id="IPR026847">
    <property type="entry name" value="VPS13"/>
</dbReference>
<evidence type="ECO:0000256" key="2">
    <source>
        <dbReference type="ARBA" id="ARBA00022448"/>
    </source>
</evidence>
<dbReference type="Pfam" id="PF25033">
    <property type="entry name" value="VPS13_M"/>
    <property type="match status" value="1"/>
</dbReference>
<dbReference type="EMBL" id="AYCK01024648">
    <property type="status" value="NOT_ANNOTATED_CDS"/>
    <property type="molecule type" value="Genomic_DNA"/>
</dbReference>
<evidence type="ECO:0000256" key="3">
    <source>
        <dbReference type="ARBA" id="ARBA00023055"/>
    </source>
</evidence>
<dbReference type="PANTHER" id="PTHR16166:SF125">
    <property type="entry name" value="INTERMEMBRANE LIPID TRANSFER PROTEIN VPS13C"/>
    <property type="match status" value="1"/>
</dbReference>
<evidence type="ECO:0000259" key="6">
    <source>
        <dbReference type="Pfam" id="PF12624"/>
    </source>
</evidence>
<evidence type="ECO:0000313" key="9">
    <source>
        <dbReference type="Ensembl" id="ENSPFOP00000019057.2"/>
    </source>
</evidence>
<feature type="coiled-coil region" evidence="4">
    <location>
        <begin position="101"/>
        <end position="128"/>
    </location>
</feature>
<feature type="compositionally biased region" description="Low complexity" evidence="5">
    <location>
        <begin position="1359"/>
        <end position="1370"/>
    </location>
</feature>
<dbReference type="GO" id="GO:0045053">
    <property type="term" value="P:protein retention in Golgi apparatus"/>
    <property type="evidence" value="ECO:0007669"/>
    <property type="project" value="TreeGrafter"/>
</dbReference>
<feature type="region of interest" description="Disordered" evidence="5">
    <location>
        <begin position="1359"/>
        <end position="1380"/>
    </location>
</feature>
<keyword evidence="2" id="KW-0813">Transport</keyword>
<comment type="similarity">
    <text evidence="1">Belongs to the VPS13 family.</text>
</comment>
<dbReference type="InterPro" id="IPR026854">
    <property type="entry name" value="VPS13_N"/>
</dbReference>
<keyword evidence="3" id="KW-0445">Lipid transport</keyword>
<evidence type="ECO:0000259" key="8">
    <source>
        <dbReference type="Pfam" id="PF25036"/>
    </source>
</evidence>
<dbReference type="EMBL" id="AYCK01024642">
    <property type="status" value="NOT_ANNOTATED_CDS"/>
    <property type="molecule type" value="Genomic_DNA"/>
</dbReference>
<dbReference type="Pfam" id="PF12624">
    <property type="entry name" value="VPS13_N"/>
    <property type="match status" value="1"/>
</dbReference>
<evidence type="ECO:0000256" key="5">
    <source>
        <dbReference type="SAM" id="MobiDB-lite"/>
    </source>
</evidence>
<reference evidence="10" key="1">
    <citation type="submission" date="2013-10" db="EMBL/GenBank/DDBJ databases">
        <authorList>
            <person name="Schartl M."/>
            <person name="Warren W."/>
        </authorList>
    </citation>
    <scope>NUCLEOTIDE SEQUENCE [LARGE SCALE GENOMIC DNA]</scope>
    <source>
        <strain evidence="10">female</strain>
    </source>
</reference>
<dbReference type="EMBL" id="AYCK01024643">
    <property type="status" value="NOT_ANNOTATED_CDS"/>
    <property type="molecule type" value="Genomic_DNA"/>
</dbReference>
<reference evidence="9" key="2">
    <citation type="submission" date="2025-08" db="UniProtKB">
        <authorList>
            <consortium name="Ensembl"/>
        </authorList>
    </citation>
    <scope>IDENTIFICATION</scope>
</reference>
<organism evidence="9 10">
    <name type="scientific">Poecilia formosa</name>
    <name type="common">Amazon molly</name>
    <name type="synonym">Limia formosa</name>
    <dbReference type="NCBI Taxonomy" id="48698"/>
    <lineage>
        <taxon>Eukaryota</taxon>
        <taxon>Metazoa</taxon>
        <taxon>Chordata</taxon>
        <taxon>Craniata</taxon>
        <taxon>Vertebrata</taxon>
        <taxon>Euteleostomi</taxon>
        <taxon>Actinopterygii</taxon>
        <taxon>Neopterygii</taxon>
        <taxon>Teleostei</taxon>
        <taxon>Neoteleostei</taxon>
        <taxon>Acanthomorphata</taxon>
        <taxon>Ovalentaria</taxon>
        <taxon>Atherinomorphae</taxon>
        <taxon>Cyprinodontiformes</taxon>
        <taxon>Poeciliidae</taxon>
        <taxon>Poeciliinae</taxon>
        <taxon>Poecilia</taxon>
    </lineage>
</organism>
<reference evidence="9" key="3">
    <citation type="submission" date="2025-09" db="UniProtKB">
        <authorList>
            <consortium name="Ensembl"/>
        </authorList>
    </citation>
    <scope>IDENTIFICATION</scope>
</reference>
<evidence type="ECO:0000256" key="1">
    <source>
        <dbReference type="ARBA" id="ARBA00006545"/>
    </source>
</evidence>
<dbReference type="GO" id="GO:0006869">
    <property type="term" value="P:lipid transport"/>
    <property type="evidence" value="ECO:0007669"/>
    <property type="project" value="UniProtKB-KW"/>
</dbReference>
<accession>A0A087YM04</accession>
<dbReference type="PANTHER" id="PTHR16166">
    <property type="entry name" value="VACUOLAR PROTEIN SORTING-ASSOCIATED PROTEIN VPS13"/>
    <property type="match status" value="1"/>
</dbReference>
<dbReference type="Pfam" id="PF25036">
    <property type="entry name" value="VPS13_VAB"/>
    <property type="match status" value="1"/>
</dbReference>
<dbReference type="GeneTree" id="ENSGT00950000183083"/>
<proteinExistence type="inferred from homology"/>
<evidence type="ECO:0000256" key="4">
    <source>
        <dbReference type="SAM" id="Coils"/>
    </source>
</evidence>
<dbReference type="InterPro" id="IPR056747">
    <property type="entry name" value="VPS13-like_M"/>
</dbReference>
<dbReference type="EMBL" id="AYCK01024647">
    <property type="status" value="NOT_ANNOTATED_CDS"/>
    <property type="molecule type" value="Genomic_DNA"/>
</dbReference>
<dbReference type="eggNOG" id="KOG1809">
    <property type="taxonomic scope" value="Eukaryota"/>
</dbReference>
<evidence type="ECO:0000259" key="7">
    <source>
        <dbReference type="Pfam" id="PF25033"/>
    </source>
</evidence>
<feature type="domain" description="VPS13-like middle region" evidence="7">
    <location>
        <begin position="1065"/>
        <end position="1849"/>
    </location>
</feature>
<dbReference type="GO" id="GO:0006623">
    <property type="term" value="P:protein targeting to vacuole"/>
    <property type="evidence" value="ECO:0007669"/>
    <property type="project" value="TreeGrafter"/>
</dbReference>